<dbReference type="PANTHER" id="PTHR33048">
    <property type="entry name" value="PTH11-LIKE INTEGRAL MEMBRANE PROTEIN (AFU_ORTHOLOGUE AFUA_5G11245)"/>
    <property type="match status" value="1"/>
</dbReference>
<evidence type="ECO:0000256" key="6">
    <source>
        <dbReference type="SAM" id="MobiDB-lite"/>
    </source>
</evidence>
<evidence type="ECO:0000256" key="5">
    <source>
        <dbReference type="ARBA" id="ARBA00038359"/>
    </source>
</evidence>
<evidence type="ECO:0000256" key="2">
    <source>
        <dbReference type="ARBA" id="ARBA00022692"/>
    </source>
</evidence>
<sequence length="157" mass="17241">MARSNECVFASLDLIETSACVAGLLRMIYVIKDAHSKDSIYTGGFLSVFSAIEINVGIIAACLIALPPLVKKYPVRSLGSWSFSSLKSRLRRRSDRKSAHSNKNSRDDPFRGISVHLPTSGGFTELREPSKSEGSVEEDLGELDMETGRYHAKDFGV</sequence>
<protein>
    <recommendedName>
        <fullName evidence="8">Rhodopsin domain-containing protein</fullName>
    </recommendedName>
</protein>
<name>A0AAD9ZDR2_9LECA</name>
<keyword evidence="10" id="KW-1185">Reference proteome</keyword>
<evidence type="ECO:0000313" key="9">
    <source>
        <dbReference type="EMBL" id="KAK3174523.1"/>
    </source>
</evidence>
<evidence type="ECO:0000256" key="4">
    <source>
        <dbReference type="ARBA" id="ARBA00023136"/>
    </source>
</evidence>
<feature type="transmembrane region" description="Helical" evidence="7">
    <location>
        <begin position="7"/>
        <end position="31"/>
    </location>
</feature>
<dbReference type="AlphaFoldDB" id="A0AAD9ZDR2"/>
<dbReference type="EMBL" id="JASNWA010000006">
    <property type="protein sequence ID" value="KAK3174523.1"/>
    <property type="molecule type" value="Genomic_DNA"/>
</dbReference>
<feature type="domain" description="Rhodopsin" evidence="8">
    <location>
        <begin position="18"/>
        <end position="72"/>
    </location>
</feature>
<comment type="subcellular location">
    <subcellularLocation>
        <location evidence="1">Membrane</location>
        <topology evidence="1">Multi-pass membrane protein</topology>
    </subcellularLocation>
</comment>
<keyword evidence="3 7" id="KW-1133">Transmembrane helix</keyword>
<feature type="compositionally biased region" description="Basic and acidic residues" evidence="6">
    <location>
        <begin position="146"/>
        <end position="157"/>
    </location>
</feature>
<proteinExistence type="inferred from homology"/>
<evidence type="ECO:0000256" key="1">
    <source>
        <dbReference type="ARBA" id="ARBA00004141"/>
    </source>
</evidence>
<dbReference type="PANTHER" id="PTHR33048:SF47">
    <property type="entry name" value="INTEGRAL MEMBRANE PROTEIN-RELATED"/>
    <property type="match status" value="1"/>
</dbReference>
<comment type="caution">
    <text evidence="9">The sequence shown here is derived from an EMBL/GenBank/DDBJ whole genome shotgun (WGS) entry which is preliminary data.</text>
</comment>
<feature type="compositionally biased region" description="Acidic residues" evidence="6">
    <location>
        <begin position="135"/>
        <end position="145"/>
    </location>
</feature>
<dbReference type="InterPro" id="IPR052337">
    <property type="entry name" value="SAT4-like"/>
</dbReference>
<evidence type="ECO:0000313" key="10">
    <source>
        <dbReference type="Proteomes" id="UP001276659"/>
    </source>
</evidence>
<feature type="transmembrane region" description="Helical" evidence="7">
    <location>
        <begin position="43"/>
        <end position="66"/>
    </location>
</feature>
<dbReference type="Pfam" id="PF20684">
    <property type="entry name" value="Fung_rhodopsin"/>
    <property type="match status" value="1"/>
</dbReference>
<accession>A0AAD9ZDR2</accession>
<organism evidence="9 10">
    <name type="scientific">Lepraria neglecta</name>
    <dbReference type="NCBI Taxonomy" id="209136"/>
    <lineage>
        <taxon>Eukaryota</taxon>
        <taxon>Fungi</taxon>
        <taxon>Dikarya</taxon>
        <taxon>Ascomycota</taxon>
        <taxon>Pezizomycotina</taxon>
        <taxon>Lecanoromycetes</taxon>
        <taxon>OSLEUM clade</taxon>
        <taxon>Lecanoromycetidae</taxon>
        <taxon>Lecanorales</taxon>
        <taxon>Lecanorineae</taxon>
        <taxon>Stereocaulaceae</taxon>
        <taxon>Lepraria</taxon>
    </lineage>
</organism>
<reference evidence="9" key="1">
    <citation type="submission" date="2022-11" db="EMBL/GenBank/DDBJ databases">
        <title>Chromosomal genome sequence assembly and mating type (MAT) locus characterization of the leprose asexual lichenized fungus Lepraria neglecta (Nyl.) Erichsen.</title>
        <authorList>
            <person name="Allen J.L."/>
            <person name="Pfeffer B."/>
        </authorList>
    </citation>
    <scope>NUCLEOTIDE SEQUENCE</scope>
    <source>
        <strain evidence="9">Allen 5258</strain>
    </source>
</reference>
<evidence type="ECO:0000259" key="8">
    <source>
        <dbReference type="Pfam" id="PF20684"/>
    </source>
</evidence>
<dbReference type="InterPro" id="IPR049326">
    <property type="entry name" value="Rhodopsin_dom_fungi"/>
</dbReference>
<evidence type="ECO:0000256" key="3">
    <source>
        <dbReference type="ARBA" id="ARBA00022989"/>
    </source>
</evidence>
<evidence type="ECO:0000256" key="7">
    <source>
        <dbReference type="SAM" id="Phobius"/>
    </source>
</evidence>
<feature type="region of interest" description="Disordered" evidence="6">
    <location>
        <begin position="86"/>
        <end position="157"/>
    </location>
</feature>
<dbReference type="GO" id="GO:0016020">
    <property type="term" value="C:membrane"/>
    <property type="evidence" value="ECO:0007669"/>
    <property type="project" value="UniProtKB-SubCell"/>
</dbReference>
<comment type="similarity">
    <text evidence="5">Belongs to the SAT4 family.</text>
</comment>
<keyword evidence="2 7" id="KW-0812">Transmembrane</keyword>
<dbReference type="Proteomes" id="UP001276659">
    <property type="component" value="Unassembled WGS sequence"/>
</dbReference>
<gene>
    <name evidence="9" type="ORF">OEA41_001769</name>
</gene>
<keyword evidence="4 7" id="KW-0472">Membrane</keyword>